<dbReference type="Proteomes" id="UP000273809">
    <property type="component" value="Chromosome"/>
</dbReference>
<dbReference type="Pfam" id="PF07690">
    <property type="entry name" value="MFS_1"/>
    <property type="match status" value="1"/>
</dbReference>
<dbReference type="GO" id="GO:0005886">
    <property type="term" value="C:plasma membrane"/>
    <property type="evidence" value="ECO:0007669"/>
    <property type="project" value="UniProtKB-SubCell"/>
</dbReference>
<evidence type="ECO:0000256" key="1">
    <source>
        <dbReference type="ARBA" id="ARBA00004651"/>
    </source>
</evidence>
<dbReference type="KEGG" id="acre:ACRYA_1255"/>
<feature type="transmembrane region" description="Helical" evidence="6">
    <location>
        <begin position="12"/>
        <end position="36"/>
    </location>
</feature>
<keyword evidence="4 6" id="KW-1133">Transmembrane helix</keyword>
<dbReference type="InterPro" id="IPR020846">
    <property type="entry name" value="MFS_dom"/>
</dbReference>
<feature type="transmembrane region" description="Helical" evidence="6">
    <location>
        <begin position="48"/>
        <end position="70"/>
    </location>
</feature>
<dbReference type="AlphaFoldDB" id="A0AAD0XAR0"/>
<accession>A0AAD0XAR0</accession>
<comment type="subcellular location">
    <subcellularLocation>
        <location evidence="1">Cell membrane</location>
        <topology evidence="1">Multi-pass membrane protein</topology>
    </subcellularLocation>
</comment>
<organism evidence="8 9">
    <name type="scientific">Aliarcobacter cryaerophilus ATCC 43158</name>
    <dbReference type="NCBI Taxonomy" id="1032070"/>
    <lineage>
        <taxon>Bacteria</taxon>
        <taxon>Pseudomonadati</taxon>
        <taxon>Campylobacterota</taxon>
        <taxon>Epsilonproteobacteria</taxon>
        <taxon>Campylobacterales</taxon>
        <taxon>Arcobacteraceae</taxon>
        <taxon>Aliarcobacter</taxon>
    </lineage>
</organism>
<evidence type="ECO:0000259" key="7">
    <source>
        <dbReference type="PROSITE" id="PS50850"/>
    </source>
</evidence>
<evidence type="ECO:0000256" key="3">
    <source>
        <dbReference type="ARBA" id="ARBA00022692"/>
    </source>
</evidence>
<feature type="domain" description="Major facilitator superfamily (MFS) profile" evidence="7">
    <location>
        <begin position="13"/>
        <end position="391"/>
    </location>
</feature>
<dbReference type="InterPro" id="IPR050189">
    <property type="entry name" value="MFS_Efflux_Transporters"/>
</dbReference>
<dbReference type="InterPro" id="IPR011701">
    <property type="entry name" value="MFS"/>
</dbReference>
<dbReference type="Gene3D" id="1.20.1250.20">
    <property type="entry name" value="MFS general substrate transporter like domains"/>
    <property type="match status" value="1"/>
</dbReference>
<feature type="transmembrane region" description="Helical" evidence="6">
    <location>
        <begin position="302"/>
        <end position="324"/>
    </location>
</feature>
<dbReference type="RefSeq" id="WP_207796766.1">
    <property type="nucleotide sequence ID" value="NZ_CP021072.1"/>
</dbReference>
<reference evidence="8 9" key="1">
    <citation type="submission" date="2018-10" db="EMBL/GenBank/DDBJ databases">
        <title>Complete genome sequences of Arcobacter cryaerophilus strains ATCC 43158 and ATCC 49615.</title>
        <authorList>
            <person name="Miller W.G."/>
            <person name="Yee E."/>
            <person name="Bono J.L."/>
        </authorList>
    </citation>
    <scope>NUCLEOTIDE SEQUENCE [LARGE SCALE GENOMIC DNA]</scope>
    <source>
        <strain evidence="8 9">ATCC 43158</strain>
    </source>
</reference>
<evidence type="ECO:0000256" key="5">
    <source>
        <dbReference type="ARBA" id="ARBA00023136"/>
    </source>
</evidence>
<evidence type="ECO:0000256" key="4">
    <source>
        <dbReference type="ARBA" id="ARBA00022989"/>
    </source>
</evidence>
<dbReference type="GeneID" id="56461470"/>
<gene>
    <name evidence="8" type="ORF">ACRYA_1255</name>
</gene>
<evidence type="ECO:0000256" key="2">
    <source>
        <dbReference type="ARBA" id="ARBA00022475"/>
    </source>
</evidence>
<evidence type="ECO:0000313" key="8">
    <source>
        <dbReference type="EMBL" id="AYJ80381.1"/>
    </source>
</evidence>
<dbReference type="CDD" id="cd17324">
    <property type="entry name" value="MFS_NepI_like"/>
    <property type="match status" value="1"/>
</dbReference>
<dbReference type="PANTHER" id="PTHR43124:SF5">
    <property type="entry name" value="PURINE RIBONUCLEOSIDE EFFLUX PUMP NEPI"/>
    <property type="match status" value="1"/>
</dbReference>
<keyword evidence="5 6" id="KW-0472">Membrane</keyword>
<proteinExistence type="predicted"/>
<feature type="transmembrane region" description="Helical" evidence="6">
    <location>
        <begin position="82"/>
        <end position="102"/>
    </location>
</feature>
<dbReference type="PANTHER" id="PTHR43124">
    <property type="entry name" value="PURINE EFFLUX PUMP PBUE"/>
    <property type="match status" value="1"/>
</dbReference>
<dbReference type="SUPFAM" id="SSF103473">
    <property type="entry name" value="MFS general substrate transporter"/>
    <property type="match status" value="1"/>
</dbReference>
<feature type="transmembrane region" description="Helical" evidence="6">
    <location>
        <begin position="249"/>
        <end position="268"/>
    </location>
</feature>
<feature type="transmembrane region" description="Helical" evidence="6">
    <location>
        <begin position="162"/>
        <end position="182"/>
    </location>
</feature>
<dbReference type="GO" id="GO:0022857">
    <property type="term" value="F:transmembrane transporter activity"/>
    <property type="evidence" value="ECO:0007669"/>
    <property type="project" value="InterPro"/>
</dbReference>
<protein>
    <submittedName>
        <fullName evidence="8">Major facilitator superfamily transporter</fullName>
    </submittedName>
</protein>
<feature type="transmembrane region" description="Helical" evidence="6">
    <location>
        <begin position="108"/>
        <end position="126"/>
    </location>
</feature>
<keyword evidence="3 6" id="KW-0812">Transmembrane</keyword>
<feature type="transmembrane region" description="Helical" evidence="6">
    <location>
        <begin position="336"/>
        <end position="355"/>
    </location>
</feature>
<feature type="transmembrane region" description="Helical" evidence="6">
    <location>
        <begin position="212"/>
        <end position="234"/>
    </location>
</feature>
<name>A0AAD0XAR0_9BACT</name>
<feature type="transmembrane region" description="Helical" evidence="6">
    <location>
        <begin position="138"/>
        <end position="156"/>
    </location>
</feature>
<feature type="transmembrane region" description="Helical" evidence="6">
    <location>
        <begin position="367"/>
        <end position="385"/>
    </location>
</feature>
<sequence>METNIEKKSLWSAVWAMTLSAFVLIASEFMPVSLLTLMAQELEISNGYVGQTISISGLFAFFTSIFLTSFIGNINRKKVLQFFTLLMAISGLFVTFAPNIYILLVGRALLGIAIGGFWSMSASTIIRLVKKDDVPKALNILNGGNALATMIAAPLGSYLGGIIGWRGAFFIIVPIALITFFWQSRSLPSLEVKKKDKKSSVFDLFFLLKKKIVIFGMISVTFCFMGQFALFSYIRPYLEDVIKVDYQELSILLFVMGIFGFLGVFLIGKLLKKRLYSLLIFSPFMMMFVSICFVFVEHNFINIFVLISIWGFIGTPLAAVWWTWLSKTLLEDEIEIGGGLMVAVIQLSITFGAFFGGVLFDSFGYELTFLFSTLIFFFTSIFSFMTRNIYKNGI</sequence>
<dbReference type="EMBL" id="CP032823">
    <property type="protein sequence ID" value="AYJ80381.1"/>
    <property type="molecule type" value="Genomic_DNA"/>
</dbReference>
<dbReference type="InterPro" id="IPR036259">
    <property type="entry name" value="MFS_trans_sf"/>
</dbReference>
<feature type="transmembrane region" description="Helical" evidence="6">
    <location>
        <begin position="275"/>
        <end position="296"/>
    </location>
</feature>
<dbReference type="PROSITE" id="PS50850">
    <property type="entry name" value="MFS"/>
    <property type="match status" value="1"/>
</dbReference>
<keyword evidence="2" id="KW-1003">Cell membrane</keyword>
<evidence type="ECO:0000313" key="9">
    <source>
        <dbReference type="Proteomes" id="UP000273809"/>
    </source>
</evidence>
<evidence type="ECO:0000256" key="6">
    <source>
        <dbReference type="SAM" id="Phobius"/>
    </source>
</evidence>